<dbReference type="RefSeq" id="XP_066916206.1">
    <property type="nucleotide sequence ID" value="XM_067060105.1"/>
</dbReference>
<dbReference type="SUPFAM" id="SSF48403">
    <property type="entry name" value="Ankyrin repeat"/>
    <property type="match status" value="2"/>
</dbReference>
<dbReference type="InterPro" id="IPR036770">
    <property type="entry name" value="Ankyrin_rpt-contain_sf"/>
</dbReference>
<feature type="repeat" description="ANK" evidence="3">
    <location>
        <begin position="447"/>
        <end position="479"/>
    </location>
</feature>
<dbReference type="Pfam" id="PF12796">
    <property type="entry name" value="Ank_2"/>
    <property type="match status" value="4"/>
</dbReference>
<dbReference type="Gene3D" id="1.25.40.20">
    <property type="entry name" value="Ankyrin repeat-containing domain"/>
    <property type="match status" value="3"/>
</dbReference>
<keyword evidence="2 3" id="KW-0040">ANK repeat</keyword>
<evidence type="ECO:0000313" key="7">
    <source>
        <dbReference type="Proteomes" id="UP000594262"/>
    </source>
</evidence>
<keyword evidence="1" id="KW-0677">Repeat</keyword>
<evidence type="ECO:0000256" key="3">
    <source>
        <dbReference type="PROSITE-ProRule" id="PRU00023"/>
    </source>
</evidence>
<dbReference type="PROSITE" id="PS50088">
    <property type="entry name" value="ANK_REPEAT"/>
    <property type="match status" value="5"/>
</dbReference>
<dbReference type="PANTHER" id="PTHR24198:SF165">
    <property type="entry name" value="ANKYRIN REPEAT-CONTAINING PROTEIN-RELATED"/>
    <property type="match status" value="1"/>
</dbReference>
<proteinExistence type="predicted"/>
<protein>
    <submittedName>
        <fullName evidence="6">Uncharacterized protein</fullName>
    </submittedName>
</protein>
<reference evidence="6" key="1">
    <citation type="submission" date="2021-01" db="UniProtKB">
        <authorList>
            <consortium name="EnsemblMetazoa"/>
        </authorList>
    </citation>
    <scope>IDENTIFICATION</scope>
</reference>
<organism evidence="6 7">
    <name type="scientific">Clytia hemisphaerica</name>
    <dbReference type="NCBI Taxonomy" id="252671"/>
    <lineage>
        <taxon>Eukaryota</taxon>
        <taxon>Metazoa</taxon>
        <taxon>Cnidaria</taxon>
        <taxon>Hydrozoa</taxon>
        <taxon>Hydroidolina</taxon>
        <taxon>Leptothecata</taxon>
        <taxon>Obeliida</taxon>
        <taxon>Clytiidae</taxon>
        <taxon>Clytia</taxon>
    </lineage>
</organism>
<dbReference type="OrthoDB" id="6020557at2759"/>
<feature type="compositionally biased region" description="Polar residues" evidence="5">
    <location>
        <begin position="736"/>
        <end position="751"/>
    </location>
</feature>
<evidence type="ECO:0000256" key="5">
    <source>
        <dbReference type="SAM" id="MobiDB-lite"/>
    </source>
</evidence>
<dbReference type="InterPro" id="IPR002110">
    <property type="entry name" value="Ankyrin_rpt"/>
</dbReference>
<feature type="region of interest" description="Disordered" evidence="5">
    <location>
        <begin position="864"/>
        <end position="885"/>
    </location>
</feature>
<dbReference type="EnsemblMetazoa" id="CLYHEMT016724.2">
    <property type="protein sequence ID" value="CLYHEMP016724.2"/>
    <property type="gene ID" value="CLYHEMG016724"/>
</dbReference>
<evidence type="ECO:0000313" key="6">
    <source>
        <dbReference type="EnsemblMetazoa" id="CLYHEMP016724.2"/>
    </source>
</evidence>
<dbReference type="AlphaFoldDB" id="A0A7M6DMR7"/>
<feature type="repeat" description="ANK" evidence="3">
    <location>
        <begin position="339"/>
        <end position="371"/>
    </location>
</feature>
<keyword evidence="7" id="KW-1185">Reference proteome</keyword>
<dbReference type="SMART" id="SM00248">
    <property type="entry name" value="ANK"/>
    <property type="match status" value="18"/>
</dbReference>
<feature type="coiled-coil region" evidence="4">
    <location>
        <begin position="815"/>
        <end position="842"/>
    </location>
</feature>
<evidence type="ECO:0000256" key="2">
    <source>
        <dbReference type="ARBA" id="ARBA00023043"/>
    </source>
</evidence>
<sequence>MAEKKTSGERSKGRRHKKSEINMAMFLFQASYQGNYQDLQEVLYSDKIKSEKKFVVLNARAADGNPILINCLQGSGQVKEEKDYLECIKVLVSTGIPLDTKDAHGKSAIHWCIILDKYEICTYLLQQGAVLESSKISPLHIAISKKSVPFVKLLCEHKGDTMILEEKDEVGRTPLCHSLLINDSLQIFNELLIAGCDANGQMANGKSLISHIIENNMADFLACILKKNVNLFPHGRNRYNLIHLSAIQKNPGTLQALAQQCLIADMESPDHYGKTPLMHAVENELPENVMILLAKEVNVLMVDNEGNTALHHANRNTSHTIVNMLVPHSPTLLQIANKAQRFPLTNAVVANNQVIVRALLDHGASADVRDGEGHSLIHYAAEYSSTSCLADLGSVGLTLNSPDNHGVFPIHYSVRLDASDANTTGAKIYFLKTLVTMGADLSVADDQGLQPIHWAVCMGFTEAMKILLIEDADVNAITKGDQYCALHLACNCNQFECLELLLLQPTISIDQVDSQGRTALFTACHMKDHRFTETLLQAGANPDHQDKEGKSPAHVAATNVSGDSLWLLSLKRANFELKNKSGETPIHLACKNADDACLRFLLTRRCNVNTTLTNGLSTLHIAVSSKCPNKVSLLLQHGAKRNQIYYGETSTITPLDVALENADHKCIKLLQKYGARTAHYILTQSANLIRTTWKNYHKRKVNRGEAVPLANSSSIYTSSNASESVSTKGVYRDTRQGNQEESSITYENESSEIMTLQGKSTTSSNKDYRYVGELPKKASSSCVEIPDYMLRVLTEEYQREFQEKIKKSDMEIMLMRELMKETEQLLVRAKRLNEDAENLANSQSFRNIKMSNKKYMEEKRKMFNANNNNNKHLTSLQEVRNDENT</sequence>
<keyword evidence="4" id="KW-0175">Coiled coil</keyword>
<name>A0A7M6DMR7_9CNID</name>
<feature type="region of interest" description="Disordered" evidence="5">
    <location>
        <begin position="726"/>
        <end position="751"/>
    </location>
</feature>
<feature type="repeat" description="ANK" evidence="3">
    <location>
        <begin position="581"/>
        <end position="613"/>
    </location>
</feature>
<evidence type="ECO:0000256" key="1">
    <source>
        <dbReference type="ARBA" id="ARBA00022737"/>
    </source>
</evidence>
<dbReference type="PROSITE" id="PS50297">
    <property type="entry name" value="ANK_REP_REGION"/>
    <property type="match status" value="4"/>
</dbReference>
<feature type="repeat" description="ANK" evidence="3">
    <location>
        <begin position="515"/>
        <end position="547"/>
    </location>
</feature>
<dbReference type="Proteomes" id="UP000594262">
    <property type="component" value="Unplaced"/>
</dbReference>
<dbReference type="GeneID" id="136803381"/>
<accession>A0A7M6DMR7</accession>
<feature type="repeat" description="ANK" evidence="3">
    <location>
        <begin position="614"/>
        <end position="646"/>
    </location>
</feature>
<dbReference type="PANTHER" id="PTHR24198">
    <property type="entry name" value="ANKYRIN REPEAT AND PROTEIN KINASE DOMAIN-CONTAINING PROTEIN"/>
    <property type="match status" value="1"/>
</dbReference>
<dbReference type="Pfam" id="PF00023">
    <property type="entry name" value="Ank"/>
    <property type="match status" value="1"/>
</dbReference>
<evidence type="ECO:0000256" key="4">
    <source>
        <dbReference type="SAM" id="Coils"/>
    </source>
</evidence>